<dbReference type="GO" id="GO:0047680">
    <property type="term" value="F:aryl-acylamidase activity"/>
    <property type="evidence" value="ECO:0007669"/>
    <property type="project" value="UniProtKB-EC"/>
</dbReference>
<gene>
    <name evidence="2" type="primary">aam_2</name>
    <name evidence="2" type="ORF">Poly41_49780</name>
</gene>
<dbReference type="Gene3D" id="3.90.1300.10">
    <property type="entry name" value="Amidase signature (AS) domain"/>
    <property type="match status" value="1"/>
</dbReference>
<sequence>MCIRESSRREFVAQCCRIASTGFVTSTLVGTSRAMTSERIDERTILAASATSVADFLRRRRISVTDLVDIAIGQIKKVNPSLNAVIHFPEELARQQAKQIDTLLDNDAVNWELTPLMGVPITIKDCLNVADMPTTSGVPIWKDTKAKSDATVVKRLRDAGAILIGKTNLPALMSAYETGTSEFGVTNNPYDLSHTPGGSSGGEAAIIASGGSWLGIGTDGLGSIRVPAHYCGVPGLRPGWGRVSRAGQVPAVPHAEGWLPDPGYTVTGPFARSVADLHLALSIMQGPDPRDTKTFPVPLGDYRKVELHGMKVAYWTQGSGAVLTPETERTLEDARRTLEERGVRVVDAKPPLADEIYDISQALYSPFFLDSWKQTLKEHGIDQLGPIDCDMMRGLSAWATPYSKSQVEQFQLRLPELRTGLLSFLREYDAILSPVTATPAPKHATTFTDIRRLIFVQLPAYLPAIPSGSVPCGFSDRTDKSQPLPIGVQVIARQFREDVVLAFMKALEDDLGGWQPPPILT</sequence>
<evidence type="ECO:0000259" key="1">
    <source>
        <dbReference type="Pfam" id="PF01425"/>
    </source>
</evidence>
<accession>A0A5C6DDD1</accession>
<proteinExistence type="predicted"/>
<reference evidence="2 3" key="1">
    <citation type="submission" date="2019-02" db="EMBL/GenBank/DDBJ databases">
        <title>Deep-cultivation of Planctomycetes and their phenomic and genomic characterization uncovers novel biology.</title>
        <authorList>
            <person name="Wiegand S."/>
            <person name="Jogler M."/>
            <person name="Boedeker C."/>
            <person name="Pinto D."/>
            <person name="Vollmers J."/>
            <person name="Rivas-Marin E."/>
            <person name="Kohn T."/>
            <person name="Peeters S.H."/>
            <person name="Heuer A."/>
            <person name="Rast P."/>
            <person name="Oberbeckmann S."/>
            <person name="Bunk B."/>
            <person name="Jeske O."/>
            <person name="Meyerdierks A."/>
            <person name="Storesund J.E."/>
            <person name="Kallscheuer N."/>
            <person name="Luecker S."/>
            <person name="Lage O.M."/>
            <person name="Pohl T."/>
            <person name="Merkel B.J."/>
            <person name="Hornburger P."/>
            <person name="Mueller R.-W."/>
            <person name="Bruemmer F."/>
            <person name="Labrenz M."/>
            <person name="Spormann A.M."/>
            <person name="Op Den Camp H."/>
            <person name="Overmann J."/>
            <person name="Amann R."/>
            <person name="Jetten M.S.M."/>
            <person name="Mascher T."/>
            <person name="Medema M.H."/>
            <person name="Devos D.P."/>
            <person name="Kaster A.-K."/>
            <person name="Ovreas L."/>
            <person name="Rohde M."/>
            <person name="Galperin M.Y."/>
            <person name="Jogler C."/>
        </authorList>
    </citation>
    <scope>NUCLEOTIDE SEQUENCE [LARGE SCALE GENOMIC DNA]</scope>
    <source>
        <strain evidence="2 3">Poly41</strain>
    </source>
</reference>
<dbReference type="EMBL" id="SJPV01000010">
    <property type="protein sequence ID" value="TWU33226.1"/>
    <property type="molecule type" value="Genomic_DNA"/>
</dbReference>
<dbReference type="OrthoDB" id="9811471at2"/>
<dbReference type="Pfam" id="PF01425">
    <property type="entry name" value="Amidase"/>
    <property type="match status" value="1"/>
</dbReference>
<keyword evidence="2" id="KW-0378">Hydrolase</keyword>
<feature type="domain" description="Amidase" evidence="1">
    <location>
        <begin position="67"/>
        <end position="501"/>
    </location>
</feature>
<dbReference type="GO" id="GO:0012505">
    <property type="term" value="C:endomembrane system"/>
    <property type="evidence" value="ECO:0007669"/>
    <property type="project" value="TreeGrafter"/>
</dbReference>
<organism evidence="2 3">
    <name type="scientific">Novipirellula artificiosorum</name>
    <dbReference type="NCBI Taxonomy" id="2528016"/>
    <lineage>
        <taxon>Bacteria</taxon>
        <taxon>Pseudomonadati</taxon>
        <taxon>Planctomycetota</taxon>
        <taxon>Planctomycetia</taxon>
        <taxon>Pirellulales</taxon>
        <taxon>Pirellulaceae</taxon>
        <taxon>Novipirellula</taxon>
    </lineage>
</organism>
<dbReference type="InterPro" id="IPR036928">
    <property type="entry name" value="AS_sf"/>
</dbReference>
<dbReference type="SUPFAM" id="SSF75304">
    <property type="entry name" value="Amidase signature (AS) enzymes"/>
    <property type="match status" value="1"/>
</dbReference>
<dbReference type="InterPro" id="IPR052739">
    <property type="entry name" value="FAAH2"/>
</dbReference>
<protein>
    <submittedName>
        <fullName evidence="2">Acylamidase</fullName>
        <ecNumber evidence="2">3.5.1.13</ecNumber>
    </submittedName>
</protein>
<evidence type="ECO:0000313" key="2">
    <source>
        <dbReference type="EMBL" id="TWU33226.1"/>
    </source>
</evidence>
<dbReference type="PANTHER" id="PTHR43372:SF4">
    <property type="entry name" value="FATTY-ACID AMIDE HYDROLASE 2"/>
    <property type="match status" value="1"/>
</dbReference>
<dbReference type="InterPro" id="IPR023631">
    <property type="entry name" value="Amidase_dom"/>
</dbReference>
<dbReference type="PIRSF" id="PIRSF001221">
    <property type="entry name" value="Amidase_fungi"/>
    <property type="match status" value="1"/>
</dbReference>
<dbReference type="Proteomes" id="UP000319143">
    <property type="component" value="Unassembled WGS sequence"/>
</dbReference>
<evidence type="ECO:0000313" key="3">
    <source>
        <dbReference type="Proteomes" id="UP000319143"/>
    </source>
</evidence>
<dbReference type="RefSeq" id="WP_146529503.1">
    <property type="nucleotide sequence ID" value="NZ_SJPV01000010.1"/>
</dbReference>
<name>A0A5C6DDD1_9BACT</name>
<keyword evidence="3" id="KW-1185">Reference proteome</keyword>
<comment type="caution">
    <text evidence="2">The sequence shown here is derived from an EMBL/GenBank/DDBJ whole genome shotgun (WGS) entry which is preliminary data.</text>
</comment>
<dbReference type="AlphaFoldDB" id="A0A5C6DDD1"/>
<dbReference type="PANTHER" id="PTHR43372">
    <property type="entry name" value="FATTY-ACID AMIDE HYDROLASE"/>
    <property type="match status" value="1"/>
</dbReference>
<dbReference type="EC" id="3.5.1.13" evidence="2"/>